<dbReference type="CDD" id="cd06135">
    <property type="entry name" value="Orn"/>
    <property type="match status" value="1"/>
</dbReference>
<dbReference type="SUPFAM" id="SSF53098">
    <property type="entry name" value="Ribonuclease H-like"/>
    <property type="match status" value="1"/>
</dbReference>
<dbReference type="Pfam" id="PF00929">
    <property type="entry name" value="RNase_T"/>
    <property type="match status" value="1"/>
</dbReference>
<evidence type="ECO:0000256" key="2">
    <source>
        <dbReference type="ARBA" id="ARBA00022722"/>
    </source>
</evidence>
<evidence type="ECO:0000259" key="6">
    <source>
        <dbReference type="SMART" id="SM00479"/>
    </source>
</evidence>
<dbReference type="InterPro" id="IPR013520">
    <property type="entry name" value="Ribonucl_H"/>
</dbReference>
<dbReference type="Gene3D" id="3.30.420.10">
    <property type="entry name" value="Ribonuclease H-like superfamily/Ribonuclease H"/>
    <property type="match status" value="1"/>
</dbReference>
<accession>A0A6J3KU81</accession>
<feature type="domain" description="Exonuclease" evidence="6">
    <location>
        <begin position="46"/>
        <end position="219"/>
    </location>
</feature>
<protein>
    <recommendedName>
        <fullName evidence="5">Probable oligoribonuclease</fullName>
    </recommendedName>
</protein>
<proteinExistence type="inferred from homology"/>
<dbReference type="SMART" id="SM00479">
    <property type="entry name" value="EXOIII"/>
    <property type="match status" value="1"/>
</dbReference>
<evidence type="ECO:0000256" key="5">
    <source>
        <dbReference type="ARBA" id="ARBA00072681"/>
    </source>
</evidence>
<keyword evidence="3" id="KW-0378">Hydrolase</keyword>
<keyword evidence="7" id="KW-1185">Reference proteome</keyword>
<organism evidence="7 8">
    <name type="scientific">Bombus vosnesenskii</name>
    <dbReference type="NCBI Taxonomy" id="207650"/>
    <lineage>
        <taxon>Eukaryota</taxon>
        <taxon>Metazoa</taxon>
        <taxon>Ecdysozoa</taxon>
        <taxon>Arthropoda</taxon>
        <taxon>Hexapoda</taxon>
        <taxon>Insecta</taxon>
        <taxon>Pterygota</taxon>
        <taxon>Neoptera</taxon>
        <taxon>Endopterygota</taxon>
        <taxon>Hymenoptera</taxon>
        <taxon>Apocrita</taxon>
        <taxon>Aculeata</taxon>
        <taxon>Apoidea</taxon>
        <taxon>Anthophila</taxon>
        <taxon>Apidae</taxon>
        <taxon>Bombus</taxon>
        <taxon>Pyrobombus</taxon>
    </lineage>
</organism>
<gene>
    <name evidence="8" type="primary">LOC117236508</name>
</gene>
<dbReference type="InterPro" id="IPR022894">
    <property type="entry name" value="Oligoribonuclease"/>
</dbReference>
<dbReference type="NCBIfam" id="NF003765">
    <property type="entry name" value="PRK05359.1"/>
    <property type="match status" value="1"/>
</dbReference>
<dbReference type="AlphaFoldDB" id="A0A6J3KU81"/>
<dbReference type="KEGG" id="bvk:117236508"/>
<dbReference type="FunFam" id="3.30.420.10:FF:000003">
    <property type="entry name" value="Oligoribonuclease"/>
    <property type="match status" value="1"/>
</dbReference>
<evidence type="ECO:0000256" key="3">
    <source>
        <dbReference type="ARBA" id="ARBA00022801"/>
    </source>
</evidence>
<evidence type="ECO:0000256" key="1">
    <source>
        <dbReference type="ARBA" id="ARBA00009921"/>
    </source>
</evidence>
<dbReference type="GO" id="GO:0005739">
    <property type="term" value="C:mitochondrion"/>
    <property type="evidence" value="ECO:0007669"/>
    <property type="project" value="TreeGrafter"/>
</dbReference>
<dbReference type="RefSeq" id="XP_033355414.1">
    <property type="nucleotide sequence ID" value="XM_033499523.1"/>
</dbReference>
<comment type="similarity">
    <text evidence="1">Belongs to the oligoribonuclease family.</text>
</comment>
<reference evidence="8" key="1">
    <citation type="submission" date="2025-08" db="UniProtKB">
        <authorList>
            <consortium name="RefSeq"/>
        </authorList>
    </citation>
    <scope>IDENTIFICATION</scope>
    <source>
        <tissue evidence="8">Muscle</tissue>
    </source>
</reference>
<dbReference type="GeneID" id="117236508"/>
<dbReference type="InterPro" id="IPR012337">
    <property type="entry name" value="RNaseH-like_sf"/>
</dbReference>
<evidence type="ECO:0000256" key="4">
    <source>
        <dbReference type="ARBA" id="ARBA00022839"/>
    </source>
</evidence>
<dbReference type="GO" id="GO:0003676">
    <property type="term" value="F:nucleic acid binding"/>
    <property type="evidence" value="ECO:0007669"/>
    <property type="project" value="InterPro"/>
</dbReference>
<keyword evidence="4" id="KW-0269">Exonuclease</keyword>
<dbReference type="GO" id="GO:0000175">
    <property type="term" value="F:3'-5'-RNA exonuclease activity"/>
    <property type="evidence" value="ECO:0007669"/>
    <property type="project" value="InterPro"/>
</dbReference>
<evidence type="ECO:0000313" key="8">
    <source>
        <dbReference type="RefSeq" id="XP_033355414.1"/>
    </source>
</evidence>
<dbReference type="PANTHER" id="PTHR11046:SF0">
    <property type="entry name" value="OLIGORIBONUCLEASE, MITOCHONDRIAL"/>
    <property type="match status" value="1"/>
</dbReference>
<dbReference type="Proteomes" id="UP000504631">
    <property type="component" value="Unplaced"/>
</dbReference>
<dbReference type="InterPro" id="IPR036397">
    <property type="entry name" value="RNaseH_sf"/>
</dbReference>
<sequence length="224" mass="26336">MKMIFAYCLKWSKNCLRITVPRYFHTAKSPVLLMNTNMGKSNLNDYIIWLDMEMSGLDVNTSQILEIACLITNKDLKVVSKDLNVIIHQPDEILNNMNDWCLATHQKTGLINECRLSKTTVENAEQIVLKYLKTYIEEEATCPLAGSSVYMDRMFLYKYMPLVNNYLHYRIIDTSTIKELIKRWNTNVPTFKKNHVHRALPDVKESIRELQYYKDHIFDLCIRS</sequence>
<evidence type="ECO:0000313" key="7">
    <source>
        <dbReference type="Proteomes" id="UP000504631"/>
    </source>
</evidence>
<dbReference type="PANTHER" id="PTHR11046">
    <property type="entry name" value="OLIGORIBONUCLEASE, MITOCHONDRIAL"/>
    <property type="match status" value="1"/>
</dbReference>
<keyword evidence="2" id="KW-0540">Nuclease</keyword>
<name>A0A6J3KU81_9HYME</name>